<evidence type="ECO:0000259" key="1">
    <source>
        <dbReference type="PROSITE" id="PS51459"/>
    </source>
</evidence>
<dbReference type="Proteomes" id="UP001571110">
    <property type="component" value="Unassembled WGS sequence"/>
</dbReference>
<organism evidence="3 4">
    <name type="scientific">Bacillus mobilis</name>
    <dbReference type="NCBI Taxonomy" id="2026190"/>
    <lineage>
        <taxon>Bacteria</taxon>
        <taxon>Bacillati</taxon>
        <taxon>Bacillota</taxon>
        <taxon>Bacilli</taxon>
        <taxon>Bacillales</taxon>
        <taxon>Bacillaceae</taxon>
        <taxon>Bacillus</taxon>
        <taxon>Bacillus cereus group</taxon>
    </lineage>
</organism>
<dbReference type="RefSeq" id="WP_061157563.1">
    <property type="nucleotide sequence ID" value="NZ_FWZD01000014.1"/>
</dbReference>
<dbReference type="EMBL" id="JBFDTY010000027">
    <property type="protein sequence ID" value="MFA2795505.1"/>
    <property type="molecule type" value="Genomic_DNA"/>
</dbReference>
<reference evidence="2 5" key="3">
    <citation type="submission" date="2024-06" db="EMBL/GenBank/DDBJ databases">
        <title>Genetic profile and toxigenic potential of Bacillus cereus isolates from a Norwegian ice cream production plant,.</title>
        <authorList>
            <person name="Lindback T."/>
            <person name="Llarena A.-K."/>
            <person name="O'Sullivan K."/>
            <person name="Monshaugen M."/>
            <person name="Holmemo C.W."/>
            <person name="Aspholm M."/>
        </authorList>
    </citation>
    <scope>NUCLEOTIDE SEQUENCE [LARGE SCALE GENOMIC DNA]</scope>
    <source>
        <strain evidence="2 5">NVH-YM330</strain>
    </source>
</reference>
<sequence length="133" mass="15327">MTIYITETQAIFINETLIDMYSPNEQRGVKDTGLLQSAIYRPQQTVAQEDAYPTIFHKATALFESLAKNHAFYNANKRTALACLEMFLLYNEYELKMSEQESSDFTVNVVEQRLSFEEILKIIKENSSQLPSN</sequence>
<dbReference type="InterPro" id="IPR003812">
    <property type="entry name" value="Fido"/>
</dbReference>
<dbReference type="PANTHER" id="PTHR39426:SF1">
    <property type="entry name" value="HOMOLOGY TO DEATH-ON-CURING PROTEIN OF PHAGE P1"/>
    <property type="match status" value="1"/>
</dbReference>
<evidence type="ECO:0000313" key="3">
    <source>
        <dbReference type="EMBL" id="SMD65141.1"/>
    </source>
</evidence>
<dbReference type="NCBIfam" id="TIGR01550">
    <property type="entry name" value="DOC_P1"/>
    <property type="match status" value="1"/>
</dbReference>
<evidence type="ECO:0000313" key="2">
    <source>
        <dbReference type="EMBL" id="MFA2795505.1"/>
    </source>
</evidence>
<dbReference type="Gene3D" id="1.20.120.1870">
    <property type="entry name" value="Fic/DOC protein, Fido domain"/>
    <property type="match status" value="1"/>
</dbReference>
<feature type="domain" description="Fido" evidence="1">
    <location>
        <begin position="5"/>
        <end position="125"/>
    </location>
</feature>
<dbReference type="Proteomes" id="UP000194439">
    <property type="component" value="Unassembled WGS sequence"/>
</dbReference>
<dbReference type="EMBL" id="FWZD01000014">
    <property type="protein sequence ID" value="SMD65141.1"/>
    <property type="molecule type" value="Genomic_DNA"/>
</dbReference>
<dbReference type="InterPro" id="IPR006440">
    <property type="entry name" value="Doc"/>
</dbReference>
<accession>A0A1Y5YSJ3</accession>
<evidence type="ECO:0000313" key="5">
    <source>
        <dbReference type="Proteomes" id="UP001571110"/>
    </source>
</evidence>
<dbReference type="InterPro" id="IPR053737">
    <property type="entry name" value="Type_II_TA_Toxin"/>
</dbReference>
<dbReference type="GO" id="GO:0016301">
    <property type="term" value="F:kinase activity"/>
    <property type="evidence" value="ECO:0007669"/>
    <property type="project" value="InterPro"/>
</dbReference>
<keyword evidence="5" id="KW-1185">Reference proteome</keyword>
<proteinExistence type="predicted"/>
<reference evidence="4" key="1">
    <citation type="submission" date="2017-04" db="EMBL/GenBank/DDBJ databases">
        <authorList>
            <person name="Criscuolo A."/>
        </authorList>
    </citation>
    <scope>NUCLEOTIDE SEQUENCE [LARGE SCALE GENOMIC DNA]</scope>
</reference>
<protein>
    <submittedName>
        <fullName evidence="3">Toxin Doc</fullName>
    </submittedName>
    <submittedName>
        <fullName evidence="2">Type II toxin-antitoxin system death-on-curing family toxin</fullName>
    </submittedName>
</protein>
<dbReference type="PROSITE" id="PS51459">
    <property type="entry name" value="FIDO"/>
    <property type="match status" value="1"/>
</dbReference>
<gene>
    <name evidence="3" type="primary">doc</name>
    <name evidence="2" type="ORF">AB1I70_30055</name>
    <name evidence="3" type="ORF">BACERE00185_00035</name>
</gene>
<dbReference type="PANTHER" id="PTHR39426">
    <property type="entry name" value="HOMOLOGY TO DEATH-ON-CURING PROTEIN OF PHAGE P1"/>
    <property type="match status" value="1"/>
</dbReference>
<dbReference type="AlphaFoldDB" id="A0A1Y5YSJ3"/>
<name>A0A1Y5YSJ3_9BACI</name>
<reference evidence="3" key="2">
    <citation type="submission" date="2017-04" db="EMBL/GenBank/DDBJ databases">
        <authorList>
            <person name="Afonso C.L."/>
            <person name="Miller P.J."/>
            <person name="Scott M.A."/>
            <person name="Spackman E."/>
            <person name="Goraichik I."/>
            <person name="Dimitrov K.M."/>
            <person name="Suarez D.L."/>
            <person name="Swayne D.E."/>
        </authorList>
    </citation>
    <scope>NUCLEOTIDE SEQUENCE [LARGE SCALE GENOMIC DNA]</scope>
    <source>
        <strain evidence="3">16-00185</strain>
    </source>
</reference>
<evidence type="ECO:0000313" key="4">
    <source>
        <dbReference type="Proteomes" id="UP000194439"/>
    </source>
</evidence>
<dbReference type="Pfam" id="PF02661">
    <property type="entry name" value="Fic"/>
    <property type="match status" value="1"/>
</dbReference>